<evidence type="ECO:0000259" key="1">
    <source>
        <dbReference type="Pfam" id="PF18863"/>
    </source>
</evidence>
<dbReference type="EMBL" id="VTOW01000001">
    <property type="protein sequence ID" value="NKE70350.1"/>
    <property type="molecule type" value="Genomic_DNA"/>
</dbReference>
<dbReference type="Proteomes" id="UP000534783">
    <property type="component" value="Unassembled WGS sequence"/>
</dbReference>
<keyword evidence="3" id="KW-1185">Reference proteome</keyword>
<feature type="domain" description="HEPN AbiJ-N-terminal" evidence="1">
    <location>
        <begin position="3"/>
        <end position="160"/>
    </location>
</feature>
<dbReference type="Pfam" id="PF18863">
    <property type="entry name" value="AbiJ_NTD4"/>
    <property type="match status" value="1"/>
</dbReference>
<accession>A0A7X6DNE4</accession>
<proteinExistence type="predicted"/>
<reference evidence="2 3" key="1">
    <citation type="journal article" date="2020" name="Nature">
        <title>Bacterial chemolithoautotrophy via manganese oxidation.</title>
        <authorList>
            <person name="Yu H."/>
            <person name="Leadbetter J.R."/>
        </authorList>
    </citation>
    <scope>NUCLEOTIDE SEQUENCE [LARGE SCALE GENOMIC DNA]</scope>
    <source>
        <strain evidence="2 3">Mn-1</strain>
    </source>
</reference>
<evidence type="ECO:0000313" key="3">
    <source>
        <dbReference type="Proteomes" id="UP000534783"/>
    </source>
</evidence>
<gene>
    <name evidence="2" type="ORF">MNODULE_06315</name>
</gene>
<name>A0A7X6DNE4_9BACT</name>
<dbReference type="RefSeq" id="WP_168058606.1">
    <property type="nucleotide sequence ID" value="NZ_VTOW01000001.1"/>
</dbReference>
<protein>
    <recommendedName>
        <fullName evidence="1">HEPN AbiJ-N-terminal domain-containing protein</fullName>
    </recommendedName>
</protein>
<organism evidence="2 3">
    <name type="scientific">Candidatus Manganitrophus noduliformans</name>
    <dbReference type="NCBI Taxonomy" id="2606439"/>
    <lineage>
        <taxon>Bacteria</taxon>
        <taxon>Pseudomonadati</taxon>
        <taxon>Nitrospirota</taxon>
        <taxon>Nitrospiria</taxon>
        <taxon>Candidatus Troglogloeales</taxon>
        <taxon>Candidatus Manganitrophaceae</taxon>
        <taxon>Candidatus Manganitrophus</taxon>
    </lineage>
</organism>
<comment type="caution">
    <text evidence="2">The sequence shown here is derived from an EMBL/GenBank/DDBJ whole genome shotgun (WGS) entry which is preliminary data.</text>
</comment>
<evidence type="ECO:0000313" key="2">
    <source>
        <dbReference type="EMBL" id="NKE70350.1"/>
    </source>
</evidence>
<dbReference type="InterPro" id="IPR049503">
    <property type="entry name" value="AbiJ_NTD4"/>
</dbReference>
<dbReference type="AlphaFoldDB" id="A0A7X6DNE4"/>
<sequence length="289" mass="32820">MASFSEKIGVVKPNRTLQVTSINEALRNSLWNLFLDLYEDDRSRYWKRVADYTAKCFRKVPKDELPSRDYDSRTWVKEYFYSLEWYRVYDFIEFLVHNHRNMTAESYGVHTSYHRFDTSQLISVINAILERELSGFRFIQGELAPITNPVEIAEIDDAVEASRKKGLHGAREHICTAVRLLSKKPDPDYRNAIKEAISAVESVAKQITGSDTATLDAALKQLSSKMELHGALKAGFLNLYGFTSDESGIRHAILDQPTVGFVEAKYMTVVCSAFVNYLIVKADGAGLLK</sequence>